<dbReference type="RefSeq" id="WP_170194508.1">
    <property type="nucleotide sequence ID" value="NZ_JABBNB010000011.1"/>
</dbReference>
<dbReference type="PROSITE" id="PS50949">
    <property type="entry name" value="HTH_GNTR"/>
    <property type="match status" value="1"/>
</dbReference>
<protein>
    <submittedName>
        <fullName evidence="5">GntR family transcriptional regulator</fullName>
    </submittedName>
</protein>
<keyword evidence="3" id="KW-0804">Transcription</keyword>
<evidence type="ECO:0000313" key="6">
    <source>
        <dbReference type="Proteomes" id="UP000550729"/>
    </source>
</evidence>
<dbReference type="Pfam" id="PF00392">
    <property type="entry name" value="GntR"/>
    <property type="match status" value="1"/>
</dbReference>
<evidence type="ECO:0000259" key="4">
    <source>
        <dbReference type="PROSITE" id="PS50949"/>
    </source>
</evidence>
<dbReference type="InterPro" id="IPR000524">
    <property type="entry name" value="Tscrpt_reg_HTH_GntR"/>
</dbReference>
<name>A0A848KU17_9ACTN</name>
<dbReference type="InterPro" id="IPR008920">
    <property type="entry name" value="TF_FadR/GntR_C"/>
</dbReference>
<dbReference type="PANTHER" id="PTHR43537:SF45">
    <property type="entry name" value="GNTR FAMILY REGULATORY PROTEIN"/>
    <property type="match status" value="1"/>
</dbReference>
<dbReference type="InterPro" id="IPR036390">
    <property type="entry name" value="WH_DNA-bd_sf"/>
</dbReference>
<evidence type="ECO:0000256" key="1">
    <source>
        <dbReference type="ARBA" id="ARBA00023015"/>
    </source>
</evidence>
<keyword evidence="6" id="KW-1185">Reference proteome</keyword>
<reference evidence="5 6" key="1">
    <citation type="submission" date="2020-04" db="EMBL/GenBank/DDBJ databases">
        <title>Gordonia sp. nov. TBRC 11910.</title>
        <authorList>
            <person name="Suriyachadkun C."/>
        </authorList>
    </citation>
    <scope>NUCLEOTIDE SEQUENCE [LARGE SCALE GENOMIC DNA]</scope>
    <source>
        <strain evidence="5 6">TBRC 11910</strain>
    </source>
</reference>
<evidence type="ECO:0000313" key="5">
    <source>
        <dbReference type="EMBL" id="NMO02000.1"/>
    </source>
</evidence>
<evidence type="ECO:0000256" key="3">
    <source>
        <dbReference type="ARBA" id="ARBA00023163"/>
    </source>
</evidence>
<dbReference type="InterPro" id="IPR011711">
    <property type="entry name" value="GntR_C"/>
</dbReference>
<keyword evidence="2" id="KW-0238">DNA-binding</keyword>
<dbReference type="PANTHER" id="PTHR43537">
    <property type="entry name" value="TRANSCRIPTIONAL REGULATOR, GNTR FAMILY"/>
    <property type="match status" value="1"/>
</dbReference>
<dbReference type="CDD" id="cd07377">
    <property type="entry name" value="WHTH_GntR"/>
    <property type="match status" value="1"/>
</dbReference>
<dbReference type="GO" id="GO:0003700">
    <property type="term" value="F:DNA-binding transcription factor activity"/>
    <property type="evidence" value="ECO:0007669"/>
    <property type="project" value="InterPro"/>
</dbReference>
<dbReference type="Gene3D" id="1.20.120.530">
    <property type="entry name" value="GntR ligand-binding domain-like"/>
    <property type="match status" value="1"/>
</dbReference>
<sequence>MTGPLSNARKLPPRPVMREEVADVIRNAILVGELPRGSRLDVLAIAGDMSVSQLPVREALIALTAEGLVRTEARRGYYVETIDRMDVLDYFEICGKIEGIAAARAAEVISPTQLDELRTANERMRSSLDPEEQEALNQEFHGMINLIGGSRRLRSVLRPMSRGMDHFGNLIPDWHSDAADQHDAVLAALTDNNAEAARTAMEQHLIVNGRKAADALESAGYFTT</sequence>
<dbReference type="Proteomes" id="UP000550729">
    <property type="component" value="Unassembled WGS sequence"/>
</dbReference>
<dbReference type="Pfam" id="PF07729">
    <property type="entry name" value="FCD"/>
    <property type="match status" value="1"/>
</dbReference>
<proteinExistence type="predicted"/>
<gene>
    <name evidence="5" type="ORF">HH308_12335</name>
</gene>
<comment type="caution">
    <text evidence="5">The sequence shown here is derived from an EMBL/GenBank/DDBJ whole genome shotgun (WGS) entry which is preliminary data.</text>
</comment>
<dbReference type="GO" id="GO:0003677">
    <property type="term" value="F:DNA binding"/>
    <property type="evidence" value="ECO:0007669"/>
    <property type="project" value="UniProtKB-KW"/>
</dbReference>
<dbReference type="SUPFAM" id="SSF48008">
    <property type="entry name" value="GntR ligand-binding domain-like"/>
    <property type="match status" value="1"/>
</dbReference>
<feature type="domain" description="HTH gntR-type" evidence="4">
    <location>
        <begin position="15"/>
        <end position="82"/>
    </location>
</feature>
<evidence type="ECO:0000256" key="2">
    <source>
        <dbReference type="ARBA" id="ARBA00023125"/>
    </source>
</evidence>
<keyword evidence="1" id="KW-0805">Transcription regulation</keyword>
<dbReference type="InterPro" id="IPR036388">
    <property type="entry name" value="WH-like_DNA-bd_sf"/>
</dbReference>
<organism evidence="5 6">
    <name type="scientific">Gordonia asplenii</name>
    <dbReference type="NCBI Taxonomy" id="2725283"/>
    <lineage>
        <taxon>Bacteria</taxon>
        <taxon>Bacillati</taxon>
        <taxon>Actinomycetota</taxon>
        <taxon>Actinomycetes</taxon>
        <taxon>Mycobacteriales</taxon>
        <taxon>Gordoniaceae</taxon>
        <taxon>Gordonia</taxon>
    </lineage>
</organism>
<dbReference type="SMART" id="SM00895">
    <property type="entry name" value="FCD"/>
    <property type="match status" value="1"/>
</dbReference>
<accession>A0A848KU17</accession>
<dbReference type="Gene3D" id="1.10.10.10">
    <property type="entry name" value="Winged helix-like DNA-binding domain superfamily/Winged helix DNA-binding domain"/>
    <property type="match status" value="1"/>
</dbReference>
<dbReference type="SMART" id="SM00345">
    <property type="entry name" value="HTH_GNTR"/>
    <property type="match status" value="1"/>
</dbReference>
<dbReference type="SUPFAM" id="SSF46785">
    <property type="entry name" value="Winged helix' DNA-binding domain"/>
    <property type="match status" value="1"/>
</dbReference>
<dbReference type="AlphaFoldDB" id="A0A848KU17"/>
<dbReference type="EMBL" id="JABBNB010000011">
    <property type="protein sequence ID" value="NMO02000.1"/>
    <property type="molecule type" value="Genomic_DNA"/>
</dbReference>